<evidence type="ECO:0000256" key="1">
    <source>
        <dbReference type="ARBA" id="ARBA00022676"/>
    </source>
</evidence>
<keyword evidence="4" id="KW-0671">Queuosine biosynthesis</keyword>
<proteinExistence type="inferred from homology"/>
<comment type="function">
    <text evidence="4">Catalyzes the base-exchange of a guanine (G) residue with the queuine precursor 7-aminomethyl-7-deazaguanine (PreQ1) at position 34 (anticodon wobble position) in tRNAs with GU(N) anticodons (tRNA-Asp, -Asn, -His and -Tyr). Catalysis occurs through a double-displacement mechanism. The nucleophile active site attacks the C1' of nucleotide 34 to detach the guanine base from the RNA, forming a covalent enzyme-RNA intermediate. The proton acceptor active site deprotonates the incoming PreQ1, allowing a nucleophilic attack on the C1' of the ribose to form the product. After dissociation, two additional enzymatic reactions on the tRNA convert PreQ1 to queuine (Q), resulting in the hypermodified nucleoside queuosine (7-(((4,5-cis-dihydroxy-2-cyclopenten-1-yl)amino)methyl)-7-deazaguanosine).</text>
</comment>
<feature type="region of interest" description="RNA binding" evidence="4">
    <location>
        <begin position="253"/>
        <end position="259"/>
    </location>
</feature>
<dbReference type="HAMAP" id="MF_00168">
    <property type="entry name" value="Q_tRNA_Tgt"/>
    <property type="match status" value="1"/>
</dbReference>
<gene>
    <name evidence="4" type="primary">tgt</name>
    <name evidence="6" type="ORF">HNP76_000785</name>
</gene>
<dbReference type="InterPro" id="IPR002616">
    <property type="entry name" value="tRNA_ribo_trans-like"/>
</dbReference>
<comment type="pathway">
    <text evidence="4">tRNA modification; tRNA-queuosine biosynthesis.</text>
</comment>
<dbReference type="EMBL" id="JACHFQ010000002">
    <property type="protein sequence ID" value="MBB5225441.1"/>
    <property type="molecule type" value="Genomic_DNA"/>
</dbReference>
<protein>
    <recommendedName>
        <fullName evidence="4">Queuine tRNA-ribosyltransferase</fullName>
        <ecNumber evidence="4">2.4.2.29</ecNumber>
    </recommendedName>
    <alternativeName>
        <fullName evidence="4">Guanine insertion enzyme</fullName>
    </alternativeName>
    <alternativeName>
        <fullName evidence="4">tRNA-guanine transglycosylase</fullName>
    </alternativeName>
</protein>
<reference evidence="6 7" key="1">
    <citation type="submission" date="2020-08" db="EMBL/GenBank/DDBJ databases">
        <title>Genomic Encyclopedia of Type Strains, Phase IV (KMG-IV): sequencing the most valuable type-strain genomes for metagenomic binning, comparative biology and taxonomic classification.</title>
        <authorList>
            <person name="Goeker M."/>
        </authorList>
    </citation>
    <scope>NUCLEOTIDE SEQUENCE [LARGE SCALE GENOMIC DNA]</scope>
    <source>
        <strain evidence="6 7">DSM 103462</strain>
    </source>
</reference>
<feature type="active site" description="Proton acceptor" evidence="4">
    <location>
        <position position="94"/>
    </location>
</feature>
<dbReference type="AlphaFoldDB" id="A0A7W8G828"/>
<comment type="cofactor">
    <cofactor evidence="4">
        <name>Zn(2+)</name>
        <dbReference type="ChEBI" id="CHEBI:29105"/>
    </cofactor>
    <text evidence="4">Binds 1 zinc ion per subunit.</text>
</comment>
<organism evidence="6 7">
    <name type="scientific">Treponema ruminis</name>
    <dbReference type="NCBI Taxonomy" id="744515"/>
    <lineage>
        <taxon>Bacteria</taxon>
        <taxon>Pseudomonadati</taxon>
        <taxon>Spirochaetota</taxon>
        <taxon>Spirochaetia</taxon>
        <taxon>Spirochaetales</taxon>
        <taxon>Treponemataceae</taxon>
        <taxon>Treponema</taxon>
    </lineage>
</organism>
<name>A0A7W8G828_9SPIR</name>
<dbReference type="EC" id="2.4.2.29" evidence="4"/>
<dbReference type="InterPro" id="IPR036511">
    <property type="entry name" value="TGT-like_sf"/>
</dbReference>
<dbReference type="GO" id="GO:0046872">
    <property type="term" value="F:metal ion binding"/>
    <property type="evidence" value="ECO:0007669"/>
    <property type="project" value="UniProtKB-KW"/>
</dbReference>
<dbReference type="Pfam" id="PF01702">
    <property type="entry name" value="TGT"/>
    <property type="match status" value="1"/>
</dbReference>
<dbReference type="GO" id="GO:0008616">
    <property type="term" value="P:tRNA queuosine(34) biosynthetic process"/>
    <property type="evidence" value="ECO:0007669"/>
    <property type="project" value="UniProtKB-UniRule"/>
</dbReference>
<evidence type="ECO:0000256" key="3">
    <source>
        <dbReference type="ARBA" id="ARBA00022694"/>
    </source>
</evidence>
<feature type="binding site" evidence="4">
    <location>
        <begin position="94"/>
        <end position="98"/>
    </location>
    <ligand>
        <name>substrate</name>
    </ligand>
</feature>
<keyword evidence="4" id="KW-0862">Zinc</keyword>
<feature type="region of interest" description="RNA binding; important for wobble base 34 recognition" evidence="4">
    <location>
        <begin position="277"/>
        <end position="281"/>
    </location>
</feature>
<dbReference type="PANTHER" id="PTHR46499:SF1">
    <property type="entry name" value="QUEUINE TRNA-RIBOSYLTRANSFERASE"/>
    <property type="match status" value="1"/>
</dbReference>
<comment type="similarity">
    <text evidence="4">Belongs to the queuine tRNA-ribosyltransferase family.</text>
</comment>
<comment type="caution">
    <text evidence="6">The sequence shown here is derived from an EMBL/GenBank/DDBJ whole genome shotgun (WGS) entry which is preliminary data.</text>
</comment>
<evidence type="ECO:0000256" key="2">
    <source>
        <dbReference type="ARBA" id="ARBA00022679"/>
    </source>
</evidence>
<sequence>MIDNIFEIKHESTDGKARTGTLHLPHGDVQTPVFMPVGTNATVKALTKDDLDEIGFEIILANTYHLYLRPGPDIIEEAGGLHGFSGWKKNFLTDSGGFQVWSLSKLRKITEEGALFSSNIDGSRHMFTPERVVDIQAQFNSDIQMQLDVCTGWGEDKKSAIHALEITKNWLKRAKEEWIRKCDSGYKGILMPIVQGNFFEDLRIQSAEFVTEMNMPAIAIGGLSVGEPPEVFASMLDFTVNYLPKEKAKYVMGIGTPDYILDAVHSGIDMFDCVLPTRNARNGSYFTRDGNLPIKQERFARDFGPVDPECNCKVCRNYSRAYLRHLFKSQEILGSMLASYHNLYFLHSMMKEIRLAISENRFEEYRTNFLKRYHSDAWKLKG</sequence>
<feature type="binding site" evidence="4">
    <location>
        <position position="312"/>
    </location>
    <ligand>
        <name>Zn(2+)</name>
        <dbReference type="ChEBI" id="CHEBI:29105"/>
    </ligand>
</feature>
<dbReference type="SUPFAM" id="SSF51713">
    <property type="entry name" value="tRNA-guanine transglycosylase"/>
    <property type="match status" value="1"/>
</dbReference>
<evidence type="ECO:0000256" key="4">
    <source>
        <dbReference type="HAMAP-Rule" id="MF_00168"/>
    </source>
</evidence>
<keyword evidence="1 4" id="KW-0328">Glycosyltransferase</keyword>
<comment type="catalytic activity">
    <reaction evidence="4">
        <text>7-aminomethyl-7-carbaguanine + guanosine(34) in tRNA = 7-aminomethyl-7-carbaguanosine(34) in tRNA + guanine</text>
        <dbReference type="Rhea" id="RHEA:24104"/>
        <dbReference type="Rhea" id="RHEA-COMP:10341"/>
        <dbReference type="Rhea" id="RHEA-COMP:10342"/>
        <dbReference type="ChEBI" id="CHEBI:16235"/>
        <dbReference type="ChEBI" id="CHEBI:58703"/>
        <dbReference type="ChEBI" id="CHEBI:74269"/>
        <dbReference type="ChEBI" id="CHEBI:82833"/>
        <dbReference type="EC" id="2.4.2.29"/>
    </reaction>
</comment>
<dbReference type="Gene3D" id="3.20.20.105">
    <property type="entry name" value="Queuine tRNA-ribosyltransferase-like"/>
    <property type="match status" value="1"/>
</dbReference>
<evidence type="ECO:0000259" key="5">
    <source>
        <dbReference type="Pfam" id="PF01702"/>
    </source>
</evidence>
<dbReference type="Proteomes" id="UP000518887">
    <property type="component" value="Unassembled WGS sequence"/>
</dbReference>
<comment type="subunit">
    <text evidence="4">Homodimer. Within each dimer, one monomer is responsible for RNA recognition and catalysis, while the other monomer binds to the replacement base PreQ1.</text>
</comment>
<dbReference type="PANTHER" id="PTHR46499">
    <property type="entry name" value="QUEUINE TRNA-RIBOSYLTRANSFERASE"/>
    <property type="match status" value="1"/>
</dbReference>
<feature type="binding site" evidence="4">
    <location>
        <position position="315"/>
    </location>
    <ligand>
        <name>Zn(2+)</name>
        <dbReference type="ChEBI" id="CHEBI:29105"/>
    </ligand>
</feature>
<feature type="binding site" evidence="4">
    <location>
        <position position="341"/>
    </location>
    <ligand>
        <name>Zn(2+)</name>
        <dbReference type="ChEBI" id="CHEBI:29105"/>
    </ligand>
</feature>
<keyword evidence="3 4" id="KW-0819">tRNA processing</keyword>
<evidence type="ECO:0000313" key="6">
    <source>
        <dbReference type="EMBL" id="MBB5225441.1"/>
    </source>
</evidence>
<dbReference type="NCBIfam" id="TIGR00430">
    <property type="entry name" value="Q_tRNA_tgt"/>
    <property type="match status" value="1"/>
</dbReference>
<feature type="binding site" evidence="4">
    <location>
        <position position="148"/>
    </location>
    <ligand>
        <name>substrate</name>
    </ligand>
</feature>
<evidence type="ECO:0000313" key="7">
    <source>
        <dbReference type="Proteomes" id="UP000518887"/>
    </source>
</evidence>
<accession>A0A7W8G828</accession>
<dbReference type="NCBIfam" id="TIGR00449">
    <property type="entry name" value="tgt_general"/>
    <property type="match status" value="1"/>
</dbReference>
<feature type="domain" description="tRNA-guanine(15) transglycosylase-like" evidence="5">
    <location>
        <begin position="16"/>
        <end position="374"/>
    </location>
</feature>
<dbReference type="GO" id="GO:0008479">
    <property type="term" value="F:tRNA-guanosine(34) queuine transglycosylase activity"/>
    <property type="evidence" value="ECO:0007669"/>
    <property type="project" value="UniProtKB-UniRule"/>
</dbReference>
<keyword evidence="2 4" id="KW-0808">Transferase</keyword>
<feature type="binding site" evidence="4">
    <location>
        <position position="195"/>
    </location>
    <ligand>
        <name>substrate</name>
    </ligand>
</feature>
<dbReference type="InterPro" id="IPR004803">
    <property type="entry name" value="TGT"/>
</dbReference>
<keyword evidence="4" id="KW-0479">Metal-binding</keyword>
<feature type="binding site" evidence="4">
    <location>
        <position position="310"/>
    </location>
    <ligand>
        <name>Zn(2+)</name>
        <dbReference type="ChEBI" id="CHEBI:29105"/>
    </ligand>
</feature>
<dbReference type="RefSeq" id="WP_184657720.1">
    <property type="nucleotide sequence ID" value="NZ_CP031518.1"/>
</dbReference>
<feature type="binding site" evidence="4">
    <location>
        <position position="222"/>
    </location>
    <ligand>
        <name>substrate</name>
    </ligand>
</feature>
<dbReference type="UniPathway" id="UPA00392"/>
<dbReference type="InterPro" id="IPR050076">
    <property type="entry name" value="ArchSynthase1/Queuine_TRR"/>
</dbReference>
<dbReference type="GO" id="GO:0005829">
    <property type="term" value="C:cytosol"/>
    <property type="evidence" value="ECO:0007669"/>
    <property type="project" value="TreeGrafter"/>
</dbReference>
<keyword evidence="7" id="KW-1185">Reference proteome</keyword>
<feature type="active site" description="Nucleophile" evidence="4">
    <location>
        <position position="272"/>
    </location>
</feature>